<evidence type="ECO:0000313" key="1">
    <source>
        <dbReference type="EMBL" id="OPX44667.1"/>
    </source>
</evidence>
<dbReference type="RefSeq" id="WP_080024267.1">
    <property type="nucleotide sequence ID" value="NZ_LTAY01000111.1"/>
</dbReference>
<sequence>MSDYILTYSKEHFSPIDPKEESININDIAHSLSLMCRANGHIKNFFSVAQHSINCAKEAKERNYSKKVQLACLLHDGSEAYLADITRPVKKHLEHYLGFEKNLQNAIYKKFLPENLSEEEKLQVNSVDDCMLYHEFIALLGEKLFDTEPEIKSNPSFEFVDFNKVESEFLSIFKELTNE</sequence>
<name>A0A1V4SN47_9CLOT</name>
<dbReference type="AlphaFoldDB" id="A0A1V4SN47"/>
<evidence type="ECO:0000313" key="2">
    <source>
        <dbReference type="Proteomes" id="UP000191448"/>
    </source>
</evidence>
<evidence type="ECO:0008006" key="3">
    <source>
        <dbReference type="Google" id="ProtNLM"/>
    </source>
</evidence>
<proteinExistence type="predicted"/>
<accession>A0A1V4SN47</accession>
<gene>
    <name evidence="1" type="ORF">CLTHE_31910</name>
</gene>
<dbReference type="EMBL" id="LTAY01000111">
    <property type="protein sequence ID" value="OPX44667.1"/>
    <property type="molecule type" value="Genomic_DNA"/>
</dbReference>
<protein>
    <recommendedName>
        <fullName evidence="3">Phosphohydrolase</fullName>
    </recommendedName>
</protein>
<dbReference type="OrthoDB" id="1099791at2"/>
<dbReference type="SUPFAM" id="SSF109604">
    <property type="entry name" value="HD-domain/PDEase-like"/>
    <property type="match status" value="1"/>
</dbReference>
<reference evidence="1 2" key="1">
    <citation type="submission" date="2016-02" db="EMBL/GenBank/DDBJ databases">
        <title>Genome sequence of Clostridium thermobutyricum DSM 4928.</title>
        <authorList>
            <person name="Poehlein A."/>
            <person name="Daniel R."/>
        </authorList>
    </citation>
    <scope>NUCLEOTIDE SEQUENCE [LARGE SCALE GENOMIC DNA]</scope>
    <source>
        <strain evidence="1 2">DSM 4928</strain>
    </source>
</reference>
<organism evidence="1 2">
    <name type="scientific">Clostridium thermobutyricum DSM 4928</name>
    <dbReference type="NCBI Taxonomy" id="1121339"/>
    <lineage>
        <taxon>Bacteria</taxon>
        <taxon>Bacillati</taxon>
        <taxon>Bacillota</taxon>
        <taxon>Clostridia</taxon>
        <taxon>Eubacteriales</taxon>
        <taxon>Clostridiaceae</taxon>
        <taxon>Clostridium</taxon>
    </lineage>
</organism>
<dbReference type="Gene3D" id="1.10.3210.10">
    <property type="entry name" value="Hypothetical protein af1432"/>
    <property type="match status" value="1"/>
</dbReference>
<comment type="caution">
    <text evidence="1">The sequence shown here is derived from an EMBL/GenBank/DDBJ whole genome shotgun (WGS) entry which is preliminary data.</text>
</comment>
<dbReference type="Proteomes" id="UP000191448">
    <property type="component" value="Unassembled WGS sequence"/>
</dbReference>